<organism evidence="1 2">
    <name type="scientific">Brassica cretica</name>
    <name type="common">Mustard</name>
    <dbReference type="NCBI Taxonomy" id="69181"/>
    <lineage>
        <taxon>Eukaryota</taxon>
        <taxon>Viridiplantae</taxon>
        <taxon>Streptophyta</taxon>
        <taxon>Embryophyta</taxon>
        <taxon>Tracheophyta</taxon>
        <taxon>Spermatophyta</taxon>
        <taxon>Magnoliopsida</taxon>
        <taxon>eudicotyledons</taxon>
        <taxon>Gunneridae</taxon>
        <taxon>Pentapetalae</taxon>
        <taxon>rosids</taxon>
        <taxon>malvids</taxon>
        <taxon>Brassicales</taxon>
        <taxon>Brassicaceae</taxon>
        <taxon>Brassiceae</taxon>
        <taxon>Brassica</taxon>
    </lineage>
</organism>
<gene>
    <name evidence="1" type="ORF">F2Q68_00005901</name>
</gene>
<dbReference type="Proteomes" id="UP000712281">
    <property type="component" value="Unassembled WGS sequence"/>
</dbReference>
<evidence type="ECO:0000313" key="2">
    <source>
        <dbReference type="Proteomes" id="UP000712281"/>
    </source>
</evidence>
<proteinExistence type="predicted"/>
<dbReference type="EMBL" id="QGKW02001660">
    <property type="protein sequence ID" value="KAF2583359.1"/>
    <property type="molecule type" value="Genomic_DNA"/>
</dbReference>
<sequence>MTIVGLFPFKEGIQQRETYLASLWITVDDFLNGVEAAYQASGKGINRIRNASTFMKNYAKEMKVHRLPRGDDASDHEGFKSFNITYGKIFRPMDMDCHLITFEKFSIHRLLLRSYDVIDEIECCQVQDPQGVEWGTNGFIMMEQHKCLIKSIVELKVYKCFQKRSTTLKCIFIHEYLCRGHEYPQPS</sequence>
<dbReference type="OrthoDB" id="1106339at2759"/>
<accession>A0A3N6R6P3</accession>
<evidence type="ECO:0000313" key="1">
    <source>
        <dbReference type="EMBL" id="KAF2583359.1"/>
    </source>
</evidence>
<protein>
    <submittedName>
        <fullName evidence="1">Uncharacterized protein</fullName>
    </submittedName>
</protein>
<comment type="caution">
    <text evidence="1">The sequence shown here is derived from an EMBL/GenBank/DDBJ whole genome shotgun (WGS) entry which is preliminary data.</text>
</comment>
<dbReference type="AlphaFoldDB" id="A0A3N6R6P3"/>
<name>A0A3N6R6P3_BRACR</name>
<reference evidence="1" key="1">
    <citation type="submission" date="2019-12" db="EMBL/GenBank/DDBJ databases">
        <title>Genome sequencing and annotation of Brassica cretica.</title>
        <authorList>
            <person name="Studholme D.J."/>
            <person name="Sarris P.F."/>
        </authorList>
    </citation>
    <scope>NUCLEOTIDE SEQUENCE</scope>
    <source>
        <strain evidence="1">PFS-001/15</strain>
        <tissue evidence="1">Leaf</tissue>
    </source>
</reference>